<accession>A0AC34FDB1</accession>
<protein>
    <submittedName>
        <fullName evidence="2">Uncharacterized protein</fullName>
    </submittedName>
</protein>
<sequence>MKSRSTKTYSKQRSRNSSIKAPITSPLGDYEAKENFAPVPQVGSPLLTADEETAETDVTEKEEGKTKKNPRWRSAWFGRLTLVSYVIGISNITMFPDMFIRNGQLAFLIPVVLAYFLIGLPLMFVELIIGQVSALSPNKVFSRVSPLLSAIAGGMSIMAIYRTMFFMPHLAQISYLSILSAKGIFTDLPWQACADDSYRCVSIQNVTDCQHHWKGENKTDLLQLSPICYQTYLSIFDRQYPEPVQTPHIQYVNDTVYRNTYVVESDDTFLPGPYGVVLCLLALWACIASSVFIGPAVIGLLFCFLFTFFPVTFSFFSMGYSLTFEESFDLMGILTQADFSKLLLPQTWSDAVTFVLFSLSLADGGVIKIASHHHFDNNLILNAIFAVGADMIVTFVYLVIYAVGTGWVTSHIYPSDNLLTSILSSPTSGRVYSLTAYPEMVSTQKGGEILCFLHYVAILLFTIPSMIISLEVVVTSITDRLTKSVKKRRTLFLTRLFVTISVCFALGLLSMLMLTPGGQYLVQQMFDNSLNCLFLIAVMEIIAVIYLYGYHNFIQNVEAMLGLESTFVHYFEAVVWKGITPVACVFSIVARGVYLVQKDIIELDYVVPTSMRILGWLMFIAIFLLVFVFIGYKIFKLHRQKRSLQVLFDPTDAWEKGKELEEIKPEIMKRPMESVMVPASAATSTHTTTNTTATTTKPK</sequence>
<organism evidence="1 2">
    <name type="scientific">Panagrolaimus sp. ES5</name>
    <dbReference type="NCBI Taxonomy" id="591445"/>
    <lineage>
        <taxon>Eukaryota</taxon>
        <taxon>Metazoa</taxon>
        <taxon>Ecdysozoa</taxon>
        <taxon>Nematoda</taxon>
        <taxon>Chromadorea</taxon>
        <taxon>Rhabditida</taxon>
        <taxon>Tylenchina</taxon>
        <taxon>Panagrolaimomorpha</taxon>
        <taxon>Panagrolaimoidea</taxon>
        <taxon>Panagrolaimidae</taxon>
        <taxon>Panagrolaimus</taxon>
    </lineage>
</organism>
<proteinExistence type="predicted"/>
<dbReference type="Proteomes" id="UP000887579">
    <property type="component" value="Unplaced"/>
</dbReference>
<evidence type="ECO:0000313" key="1">
    <source>
        <dbReference type="Proteomes" id="UP000887579"/>
    </source>
</evidence>
<dbReference type="WBParaSite" id="ES5_v2.g15215.t1">
    <property type="protein sequence ID" value="ES5_v2.g15215.t1"/>
    <property type="gene ID" value="ES5_v2.g15215"/>
</dbReference>
<name>A0AC34FDB1_9BILA</name>
<evidence type="ECO:0000313" key="2">
    <source>
        <dbReference type="WBParaSite" id="ES5_v2.g15215.t1"/>
    </source>
</evidence>
<reference evidence="2" key="1">
    <citation type="submission" date="2022-11" db="UniProtKB">
        <authorList>
            <consortium name="WormBaseParasite"/>
        </authorList>
    </citation>
    <scope>IDENTIFICATION</scope>
</reference>